<accession>A0A0N4Z5J7</accession>
<evidence type="ECO:0000256" key="1">
    <source>
        <dbReference type="ARBA" id="ARBA00004155"/>
    </source>
</evidence>
<keyword evidence="12" id="KW-0732">Signal</keyword>
<dbReference type="AlphaFoldDB" id="A0A0N4Z5J7"/>
<feature type="transmembrane region" description="Helical" evidence="11">
    <location>
        <begin position="247"/>
        <end position="266"/>
    </location>
</feature>
<feature type="transmembrane region" description="Helical" evidence="11">
    <location>
        <begin position="216"/>
        <end position="235"/>
    </location>
</feature>
<keyword evidence="7 11" id="KW-0472">Membrane</keyword>
<reference evidence="14" key="1">
    <citation type="submission" date="2017-02" db="UniProtKB">
        <authorList>
            <consortium name="WormBaseParasite"/>
        </authorList>
    </citation>
    <scope>IDENTIFICATION</scope>
</reference>
<keyword evidence="13" id="KW-1185">Reference proteome</keyword>
<evidence type="ECO:0000256" key="4">
    <source>
        <dbReference type="ARBA" id="ARBA00022692"/>
    </source>
</evidence>
<feature type="transmembrane region" description="Helical" evidence="11">
    <location>
        <begin position="136"/>
        <end position="153"/>
    </location>
</feature>
<evidence type="ECO:0000256" key="6">
    <source>
        <dbReference type="ARBA" id="ARBA00022989"/>
    </source>
</evidence>
<dbReference type="PANTHER" id="PTHR13131:SF5">
    <property type="entry name" value="CYSTINOSIN"/>
    <property type="match status" value="1"/>
</dbReference>
<protein>
    <recommendedName>
        <fullName evidence="10">Cystinosin homolog</fullName>
    </recommendedName>
</protein>
<comment type="similarity">
    <text evidence="2">Belongs to the cystinosin family.</text>
</comment>
<evidence type="ECO:0000256" key="9">
    <source>
        <dbReference type="ARBA" id="ARBA00048473"/>
    </source>
</evidence>
<dbReference type="NCBIfam" id="TIGR00951">
    <property type="entry name" value="2A43"/>
    <property type="match status" value="1"/>
</dbReference>
<dbReference type="InterPro" id="IPR006603">
    <property type="entry name" value="PQ-loop_rpt"/>
</dbReference>
<evidence type="ECO:0000256" key="8">
    <source>
        <dbReference type="ARBA" id="ARBA00023228"/>
    </source>
</evidence>
<comment type="subcellular location">
    <subcellularLocation>
        <location evidence="1">Lysosome membrane</location>
        <topology evidence="1">Multi-pass membrane protein</topology>
    </subcellularLocation>
</comment>
<dbReference type="GO" id="GO:0005765">
    <property type="term" value="C:lysosomal membrane"/>
    <property type="evidence" value="ECO:0007669"/>
    <property type="project" value="UniProtKB-SubCell"/>
</dbReference>
<evidence type="ECO:0000256" key="7">
    <source>
        <dbReference type="ARBA" id="ARBA00023136"/>
    </source>
</evidence>
<comment type="catalytic activity">
    <reaction evidence="9">
        <text>L-cystine(out) + H(+)(out) = L-cystine(in) + H(+)(in)</text>
        <dbReference type="Rhea" id="RHEA:66172"/>
        <dbReference type="ChEBI" id="CHEBI:15378"/>
        <dbReference type="ChEBI" id="CHEBI:35491"/>
    </reaction>
    <physiologicalReaction direction="left-to-right" evidence="9">
        <dbReference type="Rhea" id="RHEA:66173"/>
    </physiologicalReaction>
</comment>
<dbReference type="InterPro" id="IPR005282">
    <property type="entry name" value="LC_transporter"/>
</dbReference>
<dbReference type="FunFam" id="1.20.1280.290:FF:000018">
    <property type="entry name" value="Cystinosin homolog"/>
    <property type="match status" value="1"/>
</dbReference>
<keyword evidence="4 11" id="KW-0812">Transmembrane</keyword>
<keyword evidence="8" id="KW-0458">Lysosome</keyword>
<dbReference type="WBParaSite" id="PTRK_0000238300.1">
    <property type="protein sequence ID" value="PTRK_0000238300.1"/>
    <property type="gene ID" value="PTRK_0000238300"/>
</dbReference>
<dbReference type="GO" id="GO:0015184">
    <property type="term" value="F:L-cystine transmembrane transporter activity"/>
    <property type="evidence" value="ECO:0007669"/>
    <property type="project" value="TreeGrafter"/>
</dbReference>
<evidence type="ECO:0000256" key="5">
    <source>
        <dbReference type="ARBA" id="ARBA00022737"/>
    </source>
</evidence>
<evidence type="ECO:0000313" key="14">
    <source>
        <dbReference type="WBParaSite" id="PTRK_0000238300.1"/>
    </source>
</evidence>
<sequence>MVILKYIIFISLISSILGLQNFVQEVTVEYPNDIIEIELEDYEDIHLKANIPENTTLLFTLDYRESVVKATPSNFTLTKEDNVAVIKLEGVGLRSVSYINVSILQISDNTPNLTKPILEDTYLRVRIFKSETIENLVMASGWIYFSMWSFSFYPQLYLNFRRKSVIGLNFDFLFINLIGFICYSIYNGFMYWHPLIEHQYQQKYSRSLNPVLLNDVIFSFHALVVSTLIVIQCFIYESGSQKISYTCYSFSSILILTSISTIYFPLTNVINWLEYLNILSYIKMATTLSKYIPQILSNYRRKSVAGWSVGVVICDFTGGFMANVQMILQAVNTNDWTGFLGNPVKFGLGISSMVFDVIFLIQNFCLYPEDEVRDFEDLYYKTEINEPDTAESSLASSLASQLTFKL</sequence>
<dbReference type="Pfam" id="PF04193">
    <property type="entry name" value="PQ-loop"/>
    <property type="match status" value="2"/>
</dbReference>
<feature type="signal peptide" evidence="12">
    <location>
        <begin position="1"/>
        <end position="18"/>
    </location>
</feature>
<feature type="chain" id="PRO_5005891126" description="Cystinosin homolog" evidence="12">
    <location>
        <begin position="19"/>
        <end position="406"/>
    </location>
</feature>
<dbReference type="PANTHER" id="PTHR13131">
    <property type="entry name" value="CYSTINOSIN"/>
    <property type="match status" value="1"/>
</dbReference>
<dbReference type="Proteomes" id="UP000038045">
    <property type="component" value="Unplaced"/>
</dbReference>
<evidence type="ECO:0000256" key="10">
    <source>
        <dbReference type="ARBA" id="ARBA00074957"/>
    </source>
</evidence>
<name>A0A0N4Z5J7_PARTI</name>
<keyword evidence="3" id="KW-0813">Transport</keyword>
<feature type="transmembrane region" description="Helical" evidence="11">
    <location>
        <begin position="304"/>
        <end position="328"/>
    </location>
</feature>
<evidence type="ECO:0000256" key="2">
    <source>
        <dbReference type="ARBA" id="ARBA00006855"/>
    </source>
</evidence>
<proteinExistence type="inferred from homology"/>
<evidence type="ECO:0000256" key="3">
    <source>
        <dbReference type="ARBA" id="ARBA00022448"/>
    </source>
</evidence>
<dbReference type="STRING" id="131310.A0A0N4Z5J7"/>
<evidence type="ECO:0000256" key="11">
    <source>
        <dbReference type="SAM" id="Phobius"/>
    </source>
</evidence>
<evidence type="ECO:0000256" key="12">
    <source>
        <dbReference type="SAM" id="SignalP"/>
    </source>
</evidence>
<dbReference type="Gene3D" id="1.20.1280.290">
    <property type="match status" value="2"/>
</dbReference>
<organism evidence="13 14">
    <name type="scientific">Parastrongyloides trichosuri</name>
    <name type="common">Possum-specific nematode worm</name>
    <dbReference type="NCBI Taxonomy" id="131310"/>
    <lineage>
        <taxon>Eukaryota</taxon>
        <taxon>Metazoa</taxon>
        <taxon>Ecdysozoa</taxon>
        <taxon>Nematoda</taxon>
        <taxon>Chromadorea</taxon>
        <taxon>Rhabditida</taxon>
        <taxon>Tylenchina</taxon>
        <taxon>Panagrolaimomorpha</taxon>
        <taxon>Strongyloidoidea</taxon>
        <taxon>Strongyloididae</taxon>
        <taxon>Parastrongyloides</taxon>
    </lineage>
</organism>
<dbReference type="SMART" id="SM00679">
    <property type="entry name" value="CTNS"/>
    <property type="match status" value="2"/>
</dbReference>
<feature type="transmembrane region" description="Helical" evidence="11">
    <location>
        <begin position="165"/>
        <end position="186"/>
    </location>
</feature>
<feature type="transmembrane region" description="Helical" evidence="11">
    <location>
        <begin position="348"/>
        <end position="367"/>
    </location>
</feature>
<keyword evidence="6 11" id="KW-1133">Transmembrane helix</keyword>
<evidence type="ECO:0000313" key="13">
    <source>
        <dbReference type="Proteomes" id="UP000038045"/>
    </source>
</evidence>
<keyword evidence="5" id="KW-0677">Repeat</keyword>